<dbReference type="SMART" id="SM00256">
    <property type="entry name" value="FBOX"/>
    <property type="match status" value="1"/>
</dbReference>
<dbReference type="SMART" id="SM00367">
    <property type="entry name" value="LRR_CC"/>
    <property type="match status" value="6"/>
</dbReference>
<dbReference type="Proteomes" id="UP000826195">
    <property type="component" value="Unassembled WGS sequence"/>
</dbReference>
<feature type="region of interest" description="Disordered" evidence="8">
    <location>
        <begin position="176"/>
        <end position="222"/>
    </location>
</feature>
<dbReference type="SUPFAM" id="SSF81383">
    <property type="entry name" value="F-box domain"/>
    <property type="match status" value="1"/>
</dbReference>
<dbReference type="GO" id="GO:0019005">
    <property type="term" value="C:SCF ubiquitin ligase complex"/>
    <property type="evidence" value="ECO:0007669"/>
    <property type="project" value="TreeGrafter"/>
</dbReference>
<keyword evidence="4" id="KW-0833">Ubl conjugation pathway</keyword>
<evidence type="ECO:0000313" key="11">
    <source>
        <dbReference type="Proteomes" id="UP000826195"/>
    </source>
</evidence>
<comment type="similarity">
    <text evidence="7">Belongs to the CFAP144 family.</text>
</comment>
<feature type="compositionally biased region" description="Low complexity" evidence="8">
    <location>
        <begin position="262"/>
        <end position="272"/>
    </location>
</feature>
<dbReference type="Pfam" id="PF12937">
    <property type="entry name" value="F-box-like"/>
    <property type="match status" value="1"/>
</dbReference>
<proteinExistence type="inferred from homology"/>
<protein>
    <recommendedName>
        <fullName evidence="9">F-box domain-containing protein</fullName>
    </recommendedName>
</protein>
<evidence type="ECO:0000256" key="8">
    <source>
        <dbReference type="SAM" id="MobiDB-lite"/>
    </source>
</evidence>
<evidence type="ECO:0000256" key="5">
    <source>
        <dbReference type="ARBA" id="ARBA00023212"/>
    </source>
</evidence>
<dbReference type="GO" id="GO:0005929">
    <property type="term" value="C:cilium"/>
    <property type="evidence" value="ECO:0007669"/>
    <property type="project" value="UniProtKB-SubCell"/>
</dbReference>
<feature type="region of interest" description="Disordered" evidence="8">
    <location>
        <begin position="1"/>
        <end position="23"/>
    </location>
</feature>
<name>A0AAV7IEM5_COTGL</name>
<dbReference type="InterPro" id="IPR006553">
    <property type="entry name" value="Leu-rich_rpt_Cys-con_subtyp"/>
</dbReference>
<dbReference type="PROSITE" id="PS50181">
    <property type="entry name" value="FBOX"/>
    <property type="match status" value="1"/>
</dbReference>
<evidence type="ECO:0000256" key="2">
    <source>
        <dbReference type="ARBA" id="ARBA00004245"/>
    </source>
</evidence>
<evidence type="ECO:0000259" key="9">
    <source>
        <dbReference type="PROSITE" id="PS50181"/>
    </source>
</evidence>
<sequence>MSTDQSDSRGSAQSPGLVKKLKEKPPFKLCFPKQQMVGQSGTRYSRVDDMITPKFYSRQDYEDVTIDDVIDQVNARIEQERKGPRDLYRYPILSSQSYGWWYDPKTCSKDPRFNFHKHTSDMVQSNAIIQYEDRKLPGLLGDQWKLATGAYLLTSRPDHQWPFIPSKMNAVMEENTRLSDDYPEDSGEYSPPESKRMKLDDGCNNNLNSTLNSESKSGRRWSYRGDTSLVEPEVLVDLGVSMLDDDASSESLKKPSQDEATSSPDESSSESSRQFPENGTTDLDDKNKIYKSSSFDTIDRLDQDSYHSEDPAVYSTTGNESGYSSRIGNEVFADKQNYSKNESSSLLNTSDADQYYLYRRKKRPSIVGEDEFNKLSDEMVLMIFKWLPKKCLVRSMSVCRRWCQIARDEALWTRLDLSSKVLAEGTLGHILPRGVQMLRLAQAELSGPLFGSGSLVLCEDYSSKLQYLDLSMAVISPDGLTDLIDKCRLLKKLSLEKCTLNQASCEAISKNNDINTLNLTMCEGINIEGVKHLIKLKNLTALNISWCSLDSESVGILCKSLPPSIDRLNLAGCRKTITDEDVKILTDSCSNLVELDLSDCTLLTIISVQSILSLSKLEHLSLSRCYSISPSSYVRLAYMPSLSFLDVFGLMSEPMFKNLQNNSSGTEINKFLYSSIARPTVGVRRTSIWGLRVRD</sequence>
<evidence type="ECO:0000313" key="10">
    <source>
        <dbReference type="EMBL" id="KAH0550785.1"/>
    </source>
</evidence>
<reference evidence="10 11" key="1">
    <citation type="journal article" date="2021" name="J. Hered.">
        <title>A chromosome-level genome assembly of the parasitoid wasp, Cotesia glomerata (Hymenoptera: Braconidae).</title>
        <authorList>
            <person name="Pinto B.J."/>
            <person name="Weis J.J."/>
            <person name="Gamble T."/>
            <person name="Ode P.J."/>
            <person name="Paul R."/>
            <person name="Zaspel J.M."/>
        </authorList>
    </citation>
    <scope>NUCLEOTIDE SEQUENCE [LARGE SCALE GENOMIC DNA]</scope>
    <source>
        <strain evidence="10">CgM1</strain>
    </source>
</reference>
<gene>
    <name evidence="10" type="ORF">KQX54_020843</name>
</gene>
<feature type="compositionally biased region" description="Low complexity" evidence="8">
    <location>
        <begin position="204"/>
        <end position="213"/>
    </location>
</feature>
<evidence type="ECO:0000256" key="4">
    <source>
        <dbReference type="ARBA" id="ARBA00022786"/>
    </source>
</evidence>
<dbReference type="InterPro" id="IPR001810">
    <property type="entry name" value="F-box_dom"/>
</dbReference>
<dbReference type="GO" id="GO:0031146">
    <property type="term" value="P:SCF-dependent proteasomal ubiquitin-dependent protein catabolic process"/>
    <property type="evidence" value="ECO:0007669"/>
    <property type="project" value="TreeGrafter"/>
</dbReference>
<dbReference type="Pfam" id="PF14886">
    <property type="entry name" value="FAM183"/>
    <property type="match status" value="1"/>
</dbReference>
<feature type="domain" description="F-box" evidence="9">
    <location>
        <begin position="369"/>
        <end position="415"/>
    </location>
</feature>
<dbReference type="InterPro" id="IPR029214">
    <property type="entry name" value="CFAP144"/>
</dbReference>
<evidence type="ECO:0000256" key="7">
    <source>
        <dbReference type="ARBA" id="ARBA00034777"/>
    </source>
</evidence>
<dbReference type="InterPro" id="IPR032675">
    <property type="entry name" value="LRR_dom_sf"/>
</dbReference>
<dbReference type="PANTHER" id="PTHR13318">
    <property type="entry name" value="PARTNER OF PAIRED, ISOFORM B-RELATED"/>
    <property type="match status" value="1"/>
</dbReference>
<dbReference type="AlphaFoldDB" id="A0AAV7IEM5"/>
<evidence type="ECO:0000256" key="1">
    <source>
        <dbReference type="ARBA" id="ARBA00004138"/>
    </source>
</evidence>
<dbReference type="EMBL" id="JAHXZJ010001864">
    <property type="protein sequence ID" value="KAH0550785.1"/>
    <property type="molecule type" value="Genomic_DNA"/>
</dbReference>
<evidence type="ECO:0000256" key="3">
    <source>
        <dbReference type="ARBA" id="ARBA00022490"/>
    </source>
</evidence>
<dbReference type="InterPro" id="IPR036047">
    <property type="entry name" value="F-box-like_dom_sf"/>
</dbReference>
<accession>A0AAV7IEM5</accession>
<feature type="region of interest" description="Disordered" evidence="8">
    <location>
        <begin position="246"/>
        <end position="288"/>
    </location>
</feature>
<organism evidence="10 11">
    <name type="scientific">Cotesia glomerata</name>
    <name type="common">Lepidopteran parasitic wasp</name>
    <name type="synonym">Apanteles glomeratus</name>
    <dbReference type="NCBI Taxonomy" id="32391"/>
    <lineage>
        <taxon>Eukaryota</taxon>
        <taxon>Metazoa</taxon>
        <taxon>Ecdysozoa</taxon>
        <taxon>Arthropoda</taxon>
        <taxon>Hexapoda</taxon>
        <taxon>Insecta</taxon>
        <taxon>Pterygota</taxon>
        <taxon>Neoptera</taxon>
        <taxon>Endopterygota</taxon>
        <taxon>Hymenoptera</taxon>
        <taxon>Apocrita</taxon>
        <taxon>Ichneumonoidea</taxon>
        <taxon>Braconidae</taxon>
        <taxon>Microgastrinae</taxon>
        <taxon>Cotesia</taxon>
    </lineage>
</organism>
<dbReference type="PANTHER" id="PTHR13318:SF95">
    <property type="entry name" value="F-BOX PROTEIN YLR352W"/>
    <property type="match status" value="1"/>
</dbReference>
<keyword evidence="5" id="KW-0206">Cytoskeleton</keyword>
<keyword evidence="3" id="KW-0963">Cytoplasm</keyword>
<comment type="subcellular location">
    <subcellularLocation>
        <location evidence="1">Cell projection</location>
        <location evidence="1">Cilium</location>
    </subcellularLocation>
    <subcellularLocation>
        <location evidence="2">Cytoplasm</location>
        <location evidence="2">Cytoskeleton</location>
    </subcellularLocation>
</comment>
<dbReference type="GO" id="GO:0005856">
    <property type="term" value="C:cytoskeleton"/>
    <property type="evidence" value="ECO:0007669"/>
    <property type="project" value="UniProtKB-SubCell"/>
</dbReference>
<feature type="compositionally biased region" description="Polar residues" evidence="8">
    <location>
        <begin position="1"/>
        <end position="14"/>
    </location>
</feature>
<dbReference type="Pfam" id="PF13516">
    <property type="entry name" value="LRR_6"/>
    <property type="match status" value="1"/>
</dbReference>
<dbReference type="SUPFAM" id="SSF52047">
    <property type="entry name" value="RNI-like"/>
    <property type="match status" value="1"/>
</dbReference>
<dbReference type="InterPro" id="IPR001611">
    <property type="entry name" value="Leu-rich_rpt"/>
</dbReference>
<comment type="caution">
    <text evidence="10">The sequence shown here is derived from an EMBL/GenBank/DDBJ whole genome shotgun (WGS) entry which is preliminary data.</text>
</comment>
<dbReference type="Gene3D" id="3.80.10.10">
    <property type="entry name" value="Ribonuclease Inhibitor"/>
    <property type="match status" value="1"/>
</dbReference>
<keyword evidence="11" id="KW-1185">Reference proteome</keyword>
<evidence type="ECO:0000256" key="6">
    <source>
        <dbReference type="ARBA" id="ARBA00023273"/>
    </source>
</evidence>
<keyword evidence="6" id="KW-0966">Cell projection</keyword>